<proteinExistence type="inferred from homology"/>
<keyword evidence="6" id="KW-0406">Ion transport</keyword>
<feature type="domain" description="Cation efflux protein transmembrane" evidence="9">
    <location>
        <begin position="5"/>
        <end position="190"/>
    </location>
</feature>
<dbReference type="SUPFAM" id="SSF160240">
    <property type="entry name" value="Cation efflux protein cytoplasmic domain-like"/>
    <property type="match status" value="1"/>
</dbReference>
<evidence type="ECO:0000256" key="6">
    <source>
        <dbReference type="ARBA" id="ARBA00023065"/>
    </source>
</evidence>
<feature type="transmembrane region" description="Helical" evidence="8">
    <location>
        <begin position="66"/>
        <end position="85"/>
    </location>
</feature>
<evidence type="ECO:0000256" key="5">
    <source>
        <dbReference type="ARBA" id="ARBA00022989"/>
    </source>
</evidence>
<dbReference type="PANTHER" id="PTHR11562:SF17">
    <property type="entry name" value="RE54080P-RELATED"/>
    <property type="match status" value="1"/>
</dbReference>
<keyword evidence="12" id="KW-1185">Reference proteome</keyword>
<dbReference type="EMBL" id="BDGE01000060">
    <property type="protein sequence ID" value="GBE93767.1"/>
    <property type="molecule type" value="Genomic_DNA"/>
</dbReference>
<evidence type="ECO:0000256" key="4">
    <source>
        <dbReference type="ARBA" id="ARBA00022692"/>
    </source>
</evidence>
<dbReference type="PANTHER" id="PTHR11562">
    <property type="entry name" value="CATION EFFLUX PROTEIN/ ZINC TRANSPORTER"/>
    <property type="match status" value="1"/>
</dbReference>
<accession>A0A2H6LKN0</accession>
<comment type="caution">
    <text evidence="11">The sequence shown here is derived from an EMBL/GenBank/DDBJ whole genome shotgun (WGS) entry which is preliminary data.</text>
</comment>
<dbReference type="Proteomes" id="UP000236527">
    <property type="component" value="Unassembled WGS sequence"/>
</dbReference>
<keyword evidence="4 8" id="KW-0812">Transmembrane</keyword>
<evidence type="ECO:0000259" key="10">
    <source>
        <dbReference type="Pfam" id="PF16916"/>
    </source>
</evidence>
<protein>
    <submittedName>
        <fullName evidence="11">Cation diffusion facilitator family transporter</fullName>
    </submittedName>
</protein>
<dbReference type="NCBIfam" id="TIGR01297">
    <property type="entry name" value="CDF"/>
    <property type="match status" value="1"/>
</dbReference>
<evidence type="ECO:0000313" key="12">
    <source>
        <dbReference type="Proteomes" id="UP000236527"/>
    </source>
</evidence>
<feature type="transmembrane region" description="Helical" evidence="8">
    <location>
        <begin position="23"/>
        <end position="45"/>
    </location>
</feature>
<dbReference type="GO" id="GO:0005385">
    <property type="term" value="F:zinc ion transmembrane transporter activity"/>
    <property type="evidence" value="ECO:0007669"/>
    <property type="project" value="TreeGrafter"/>
</dbReference>
<feature type="transmembrane region" description="Helical" evidence="8">
    <location>
        <begin position="164"/>
        <end position="182"/>
    </location>
</feature>
<evidence type="ECO:0000256" key="8">
    <source>
        <dbReference type="SAM" id="Phobius"/>
    </source>
</evidence>
<keyword evidence="3" id="KW-0813">Transport</keyword>
<evidence type="ECO:0000313" key="11">
    <source>
        <dbReference type="EMBL" id="GBE93767.1"/>
    </source>
</evidence>
<evidence type="ECO:0000256" key="2">
    <source>
        <dbReference type="ARBA" id="ARBA00008873"/>
    </source>
</evidence>
<dbReference type="Gene3D" id="1.20.1510.10">
    <property type="entry name" value="Cation efflux protein transmembrane domain"/>
    <property type="match status" value="1"/>
</dbReference>
<dbReference type="InterPro" id="IPR027469">
    <property type="entry name" value="Cation_efflux_TMD_sf"/>
</dbReference>
<keyword evidence="5 8" id="KW-1133">Transmembrane helix</keyword>
<dbReference type="AlphaFoldDB" id="A0A2H6LKN0"/>
<dbReference type="InterPro" id="IPR027470">
    <property type="entry name" value="Cation_efflux_CTD"/>
</dbReference>
<organism evidence="11 12">
    <name type="scientific">Nostoc cycadae WK-1</name>
    <dbReference type="NCBI Taxonomy" id="1861711"/>
    <lineage>
        <taxon>Bacteria</taxon>
        <taxon>Bacillati</taxon>
        <taxon>Cyanobacteriota</taxon>
        <taxon>Cyanophyceae</taxon>
        <taxon>Nostocales</taxon>
        <taxon>Nostocaceae</taxon>
        <taxon>Nostoc</taxon>
    </lineage>
</organism>
<comment type="subcellular location">
    <subcellularLocation>
        <location evidence="1">Membrane</location>
        <topology evidence="1">Multi-pass membrane protein</topology>
    </subcellularLocation>
</comment>
<dbReference type="InterPro" id="IPR050681">
    <property type="entry name" value="CDF/SLC30A"/>
</dbReference>
<gene>
    <name evidence="11" type="ORF">NCWK1_3532</name>
</gene>
<dbReference type="InterPro" id="IPR002524">
    <property type="entry name" value="Cation_efflux"/>
</dbReference>
<feature type="domain" description="Cation efflux protein cytoplasmic" evidence="10">
    <location>
        <begin position="194"/>
        <end position="268"/>
    </location>
</feature>
<evidence type="ECO:0000259" key="9">
    <source>
        <dbReference type="Pfam" id="PF01545"/>
    </source>
</evidence>
<evidence type="ECO:0000256" key="1">
    <source>
        <dbReference type="ARBA" id="ARBA00004141"/>
    </source>
</evidence>
<feature type="transmembrane region" description="Helical" evidence="8">
    <location>
        <begin position="97"/>
        <end position="121"/>
    </location>
</feature>
<dbReference type="InterPro" id="IPR036837">
    <property type="entry name" value="Cation_efflux_CTD_sf"/>
</dbReference>
<sequence>MVLGLRSIFFVVELGVGLISHSLSLLAGAGHLLSDLVALGLTLLATKLAQRPAVGQATFGYQRLEILVALLNGLALIAIALFIAWEAINRFQSPEPLLGLPMLMVAGLGFVINSLNIGLLHSDSYHDLNLRGAFLHVIADAASSVGVILAAISVYYFNWLWADAVASLLVACLITLSAIPLVRDSLRILMEYAPHNLDVAKVEAALSSLAGVRQVQKLHIWTITSGQVTLCAQLAVESLSAQERDRLLFQLQNYLTQEFGISESTVQIVAFDESDVVSVEGICN</sequence>
<feature type="transmembrane region" description="Helical" evidence="8">
    <location>
        <begin position="133"/>
        <end position="158"/>
    </location>
</feature>
<dbReference type="InterPro" id="IPR058533">
    <property type="entry name" value="Cation_efflux_TM"/>
</dbReference>
<reference evidence="12" key="1">
    <citation type="journal article" date="2018" name="Genome Announc.">
        <title>Draft Genome Sequence of the Nitrogen-Fixing and Hormogonia-Inducing Cyanobacterium Nostoc cycadae Strain WK-1, Isolated from the Coralloid Roots of Cycas revoluta.</title>
        <authorList>
            <person name="Kanesaki Y."/>
            <person name="Hirose M."/>
            <person name="Hirose Y."/>
            <person name="Fujisawa T."/>
            <person name="Nakamura Y."/>
            <person name="Watanabe S."/>
            <person name="Matsunaga S."/>
            <person name="Uchida H."/>
            <person name="Murakami A."/>
        </authorList>
    </citation>
    <scope>NUCLEOTIDE SEQUENCE [LARGE SCALE GENOMIC DNA]</scope>
    <source>
        <strain evidence="12">WK-1</strain>
    </source>
</reference>
<keyword evidence="7 8" id="KW-0472">Membrane</keyword>
<evidence type="ECO:0000256" key="3">
    <source>
        <dbReference type="ARBA" id="ARBA00022448"/>
    </source>
</evidence>
<dbReference type="Pfam" id="PF16916">
    <property type="entry name" value="ZT_dimer"/>
    <property type="match status" value="1"/>
</dbReference>
<comment type="similarity">
    <text evidence="2">Belongs to the cation diffusion facilitator (CDF) transporter (TC 2.A.4) family. SLC30A subfamily.</text>
</comment>
<dbReference type="SUPFAM" id="SSF161111">
    <property type="entry name" value="Cation efflux protein transmembrane domain-like"/>
    <property type="match status" value="1"/>
</dbReference>
<name>A0A2H6LKN0_9NOSO</name>
<dbReference type="GO" id="GO:0005886">
    <property type="term" value="C:plasma membrane"/>
    <property type="evidence" value="ECO:0007669"/>
    <property type="project" value="TreeGrafter"/>
</dbReference>
<dbReference type="Pfam" id="PF01545">
    <property type="entry name" value="Cation_efflux"/>
    <property type="match status" value="1"/>
</dbReference>
<evidence type="ECO:0000256" key="7">
    <source>
        <dbReference type="ARBA" id="ARBA00023136"/>
    </source>
</evidence>